<dbReference type="InterPro" id="IPR006016">
    <property type="entry name" value="UspA"/>
</dbReference>
<dbReference type="PANTHER" id="PTHR46268:SF6">
    <property type="entry name" value="UNIVERSAL STRESS PROTEIN UP12"/>
    <property type="match status" value="1"/>
</dbReference>
<name>A0ABN2TJ29_9MICO</name>
<dbReference type="CDD" id="cd00293">
    <property type="entry name" value="USP-like"/>
    <property type="match status" value="1"/>
</dbReference>
<dbReference type="SUPFAM" id="SSF52402">
    <property type="entry name" value="Adenine nucleotide alpha hydrolases-like"/>
    <property type="match status" value="1"/>
</dbReference>
<evidence type="ECO:0000259" key="2">
    <source>
        <dbReference type="Pfam" id="PF00582"/>
    </source>
</evidence>
<comment type="caution">
    <text evidence="3">The sequence shown here is derived from an EMBL/GenBank/DDBJ whole genome shotgun (WGS) entry which is preliminary data.</text>
</comment>
<reference evidence="3 4" key="1">
    <citation type="journal article" date="2019" name="Int. J. Syst. Evol. Microbiol.">
        <title>The Global Catalogue of Microorganisms (GCM) 10K type strain sequencing project: providing services to taxonomists for standard genome sequencing and annotation.</title>
        <authorList>
            <consortium name="The Broad Institute Genomics Platform"/>
            <consortium name="The Broad Institute Genome Sequencing Center for Infectious Disease"/>
            <person name="Wu L."/>
            <person name="Ma J."/>
        </authorList>
    </citation>
    <scope>NUCLEOTIDE SEQUENCE [LARGE SCALE GENOMIC DNA]</scope>
    <source>
        <strain evidence="3 4">JCM 14546</strain>
    </source>
</reference>
<dbReference type="Gene3D" id="3.40.50.620">
    <property type="entry name" value="HUPs"/>
    <property type="match status" value="1"/>
</dbReference>
<keyword evidence="4" id="KW-1185">Reference proteome</keyword>
<dbReference type="Proteomes" id="UP001500755">
    <property type="component" value="Unassembled WGS sequence"/>
</dbReference>
<accession>A0ABN2TJ29</accession>
<organism evidence="3 4">
    <name type="scientific">Brevibacterium samyangense</name>
    <dbReference type="NCBI Taxonomy" id="366888"/>
    <lineage>
        <taxon>Bacteria</taxon>
        <taxon>Bacillati</taxon>
        <taxon>Actinomycetota</taxon>
        <taxon>Actinomycetes</taxon>
        <taxon>Micrococcales</taxon>
        <taxon>Brevibacteriaceae</taxon>
        <taxon>Brevibacterium</taxon>
    </lineage>
</organism>
<comment type="similarity">
    <text evidence="1">Belongs to the universal stress protein A family.</text>
</comment>
<gene>
    <name evidence="3" type="ORF">GCM10009755_23120</name>
</gene>
<dbReference type="InterPro" id="IPR006015">
    <property type="entry name" value="Universal_stress_UspA"/>
</dbReference>
<evidence type="ECO:0000256" key="1">
    <source>
        <dbReference type="ARBA" id="ARBA00008791"/>
    </source>
</evidence>
<protein>
    <submittedName>
        <fullName evidence="3">Universal stress protein</fullName>
    </submittedName>
</protein>
<feature type="domain" description="UspA" evidence="2">
    <location>
        <begin position="2"/>
        <end position="131"/>
    </location>
</feature>
<dbReference type="EMBL" id="BAAANO010000020">
    <property type="protein sequence ID" value="GAA2011159.1"/>
    <property type="molecule type" value="Genomic_DNA"/>
</dbReference>
<dbReference type="InterPro" id="IPR014729">
    <property type="entry name" value="Rossmann-like_a/b/a_fold"/>
</dbReference>
<evidence type="ECO:0000313" key="3">
    <source>
        <dbReference type="EMBL" id="GAA2011159.1"/>
    </source>
</evidence>
<dbReference type="RefSeq" id="WP_344309856.1">
    <property type="nucleotide sequence ID" value="NZ_BAAANO010000020.1"/>
</dbReference>
<evidence type="ECO:0000313" key="4">
    <source>
        <dbReference type="Proteomes" id="UP001500755"/>
    </source>
</evidence>
<dbReference type="Pfam" id="PF00582">
    <property type="entry name" value="Usp"/>
    <property type="match status" value="1"/>
</dbReference>
<dbReference type="PANTHER" id="PTHR46268">
    <property type="entry name" value="STRESS RESPONSE PROTEIN NHAX"/>
    <property type="match status" value="1"/>
</dbReference>
<sequence length="134" mass="14011">MTILVGYTPSPEGDAALEFGISEARAHGDRLHVINAGIGEGRSVDEKGLCNAEGLAEVRARLEATGVDFELSQYLRGKDAVDELVDAATADPGTRMIVIGSRRRSPVGKLIMGSTAQRIILAAEAPVVSVKAPA</sequence>
<proteinExistence type="inferred from homology"/>
<dbReference type="PRINTS" id="PR01438">
    <property type="entry name" value="UNVRSLSTRESS"/>
</dbReference>